<dbReference type="InterPro" id="IPR010402">
    <property type="entry name" value="CCT_domain"/>
</dbReference>
<dbReference type="AlphaFoldDB" id="A0A1R2D1E7"/>
<dbReference type="PANTHER" id="PTHR31319">
    <property type="entry name" value="ZINC FINGER PROTEIN CONSTANS-LIKE 4"/>
    <property type="match status" value="1"/>
</dbReference>
<evidence type="ECO:0000256" key="1">
    <source>
        <dbReference type="ARBA" id="ARBA00004123"/>
    </source>
</evidence>
<dbReference type="Proteomes" id="UP000187209">
    <property type="component" value="Unassembled WGS sequence"/>
</dbReference>
<protein>
    <recommendedName>
        <fullName evidence="3">CCT domain-containing protein</fullName>
    </recommendedName>
</protein>
<evidence type="ECO:0000313" key="5">
    <source>
        <dbReference type="Proteomes" id="UP000187209"/>
    </source>
</evidence>
<dbReference type="PANTHER" id="PTHR31319:SF77">
    <property type="entry name" value="ZINC FINGER PROTEIN CONSTANS-LIKE 4"/>
    <property type="match status" value="1"/>
</dbReference>
<comment type="caution">
    <text evidence="4">The sequence shown here is derived from an EMBL/GenBank/DDBJ whole genome shotgun (WGS) entry which is preliminary data.</text>
</comment>
<proteinExistence type="predicted"/>
<evidence type="ECO:0000313" key="4">
    <source>
        <dbReference type="EMBL" id="OMJ95063.1"/>
    </source>
</evidence>
<reference evidence="4 5" key="1">
    <citation type="submission" date="2016-11" db="EMBL/GenBank/DDBJ databases">
        <title>The macronuclear genome of Stentor coeruleus: a giant cell with tiny introns.</title>
        <authorList>
            <person name="Slabodnick M."/>
            <person name="Ruby J.G."/>
            <person name="Reiff S.B."/>
            <person name="Swart E.C."/>
            <person name="Gosai S."/>
            <person name="Prabakaran S."/>
            <person name="Witkowska E."/>
            <person name="Larue G.E."/>
            <person name="Fisher S."/>
            <person name="Freeman R.M."/>
            <person name="Gunawardena J."/>
            <person name="Chu W."/>
            <person name="Stover N.A."/>
            <person name="Gregory B.D."/>
            <person name="Nowacki M."/>
            <person name="Derisi J."/>
            <person name="Roy S.W."/>
            <person name="Marshall W.F."/>
            <person name="Sood P."/>
        </authorList>
    </citation>
    <scope>NUCLEOTIDE SEQUENCE [LARGE SCALE GENOMIC DNA]</scope>
    <source>
        <strain evidence="4">WM001</strain>
    </source>
</reference>
<dbReference type="EMBL" id="MPUH01000017">
    <property type="protein sequence ID" value="OMJ95063.1"/>
    <property type="molecule type" value="Genomic_DNA"/>
</dbReference>
<evidence type="ECO:0000256" key="2">
    <source>
        <dbReference type="ARBA" id="ARBA00023242"/>
    </source>
</evidence>
<sequence length="190" mass="22372">MFTQRIYNDQENLEEPNFNPAEFPPSFLSSIPIENFGAEFFPRDDPGFYMPTDFEAYEQNLPFMLDPVIYQSLQEDMKRFMPGFDMFPGFGKEGNIPDIKPPYFVGKQVANPQTGKKIGTITVEERREKVKKYLEKRKRRIFTKRISYVCRKRVADSRIRVKGRFVTKAQARKLLEHQIPVKKEEDSKSN</sequence>
<accession>A0A1R2D1E7</accession>
<comment type="subcellular location">
    <subcellularLocation>
        <location evidence="1">Nucleus</location>
    </subcellularLocation>
</comment>
<dbReference type="PROSITE" id="PS51017">
    <property type="entry name" value="CCT"/>
    <property type="match status" value="1"/>
</dbReference>
<keyword evidence="2" id="KW-0539">Nucleus</keyword>
<keyword evidence="5" id="KW-1185">Reference proteome</keyword>
<evidence type="ECO:0000259" key="3">
    <source>
        <dbReference type="PROSITE" id="PS51017"/>
    </source>
</evidence>
<name>A0A1R2D1E7_9CILI</name>
<dbReference type="OrthoDB" id="153872at2759"/>
<dbReference type="GO" id="GO:0005634">
    <property type="term" value="C:nucleus"/>
    <property type="evidence" value="ECO:0007669"/>
    <property type="project" value="UniProtKB-SubCell"/>
</dbReference>
<dbReference type="InterPro" id="IPR045281">
    <property type="entry name" value="CONSTANS-like"/>
</dbReference>
<gene>
    <name evidence="4" type="ORF">SteCoe_1600</name>
</gene>
<organism evidence="4 5">
    <name type="scientific">Stentor coeruleus</name>
    <dbReference type="NCBI Taxonomy" id="5963"/>
    <lineage>
        <taxon>Eukaryota</taxon>
        <taxon>Sar</taxon>
        <taxon>Alveolata</taxon>
        <taxon>Ciliophora</taxon>
        <taxon>Postciliodesmatophora</taxon>
        <taxon>Heterotrichea</taxon>
        <taxon>Heterotrichida</taxon>
        <taxon>Stentoridae</taxon>
        <taxon>Stentor</taxon>
    </lineage>
</organism>
<feature type="domain" description="CCT" evidence="3">
    <location>
        <begin position="126"/>
        <end position="168"/>
    </location>
</feature>
<dbReference type="Pfam" id="PF06203">
    <property type="entry name" value="CCT"/>
    <property type="match status" value="1"/>
</dbReference>